<dbReference type="GO" id="GO:0004067">
    <property type="term" value="F:asparaginase activity"/>
    <property type="evidence" value="ECO:0007669"/>
    <property type="project" value="UniProtKB-UniRule"/>
</dbReference>
<evidence type="ECO:0000313" key="9">
    <source>
        <dbReference type="EMBL" id="MBB6449011.1"/>
    </source>
</evidence>
<dbReference type="InterPro" id="IPR037152">
    <property type="entry name" value="L-asparaginase_N_sf"/>
</dbReference>
<dbReference type="FunFam" id="3.40.50.1170:FF:000001">
    <property type="entry name" value="L-asparaginase 2"/>
    <property type="match status" value="1"/>
</dbReference>
<feature type="domain" description="Asparaginase/glutaminase C-terminal" evidence="8">
    <location>
        <begin position="210"/>
        <end position="315"/>
    </location>
</feature>
<dbReference type="PIRSF" id="PIRSF001220">
    <property type="entry name" value="L-ASNase_gatD"/>
    <property type="match status" value="1"/>
</dbReference>
<evidence type="ECO:0000259" key="8">
    <source>
        <dbReference type="Pfam" id="PF17763"/>
    </source>
</evidence>
<dbReference type="InterPro" id="IPR006034">
    <property type="entry name" value="Asparaginase/glutaminase-like"/>
</dbReference>
<dbReference type="Pfam" id="PF17763">
    <property type="entry name" value="Asparaginase_C"/>
    <property type="match status" value="1"/>
</dbReference>
<keyword evidence="3 9" id="KW-0378">Hydrolase</keyword>
<evidence type="ECO:0000313" key="10">
    <source>
        <dbReference type="Proteomes" id="UP000568839"/>
    </source>
</evidence>
<dbReference type="GO" id="GO:0006528">
    <property type="term" value="P:asparagine metabolic process"/>
    <property type="evidence" value="ECO:0007669"/>
    <property type="project" value="InterPro"/>
</dbReference>
<dbReference type="InterPro" id="IPR004550">
    <property type="entry name" value="AsnASE_II"/>
</dbReference>
<evidence type="ECO:0000256" key="2">
    <source>
        <dbReference type="ARBA" id="ARBA00012920"/>
    </source>
</evidence>
<dbReference type="InterPro" id="IPR027473">
    <property type="entry name" value="L-asparaginase_C"/>
</dbReference>
<dbReference type="InterPro" id="IPR020827">
    <property type="entry name" value="Asparaginase/glutaminase_AS1"/>
</dbReference>
<feature type="binding site" evidence="5">
    <location>
        <begin position="88"/>
        <end position="89"/>
    </location>
    <ligand>
        <name>substrate</name>
    </ligand>
</feature>
<comment type="caution">
    <text evidence="9">The sequence shown here is derived from an EMBL/GenBank/DDBJ whole genome shotgun (WGS) entry which is preliminary data.</text>
</comment>
<proteinExistence type="inferred from homology"/>
<dbReference type="PANTHER" id="PTHR11707:SF28">
    <property type="entry name" value="60 KDA LYSOPHOSPHOLIPASE"/>
    <property type="match status" value="1"/>
</dbReference>
<dbReference type="SUPFAM" id="SSF53774">
    <property type="entry name" value="Glutaminase/Asparaginase"/>
    <property type="match status" value="1"/>
</dbReference>
<organism evidence="9 10">
    <name type="scientific">Geomicrobium halophilum</name>
    <dbReference type="NCBI Taxonomy" id="549000"/>
    <lineage>
        <taxon>Bacteria</taxon>
        <taxon>Bacillati</taxon>
        <taxon>Bacillota</taxon>
        <taxon>Bacilli</taxon>
        <taxon>Bacillales</taxon>
        <taxon>Geomicrobium</taxon>
    </lineage>
</organism>
<dbReference type="Proteomes" id="UP000568839">
    <property type="component" value="Unassembled WGS sequence"/>
</dbReference>
<feature type="active site" description="O-isoaspartyl threonine intermediate" evidence="4">
    <location>
        <position position="12"/>
    </location>
</feature>
<accession>A0A841PRU4</accession>
<dbReference type="AlphaFoldDB" id="A0A841PRU4"/>
<comment type="similarity">
    <text evidence="1">Belongs to the asparaginase 1 family.</text>
</comment>
<evidence type="ECO:0000256" key="4">
    <source>
        <dbReference type="PIRSR" id="PIRSR001220-1"/>
    </source>
</evidence>
<evidence type="ECO:0000256" key="6">
    <source>
        <dbReference type="PROSITE-ProRule" id="PRU10099"/>
    </source>
</evidence>
<feature type="active site" evidence="6">
    <location>
        <position position="12"/>
    </location>
</feature>
<dbReference type="Gene3D" id="3.40.50.1170">
    <property type="entry name" value="L-asparaginase, N-terminal domain"/>
    <property type="match status" value="1"/>
</dbReference>
<feature type="binding site" evidence="5">
    <location>
        <position position="55"/>
    </location>
    <ligand>
        <name>substrate</name>
    </ligand>
</feature>
<dbReference type="PIRSF" id="PIRSF500176">
    <property type="entry name" value="L_ASNase"/>
    <property type="match status" value="1"/>
</dbReference>
<keyword evidence="10" id="KW-1185">Reference proteome</keyword>
<name>A0A841PRU4_9BACL</name>
<gene>
    <name evidence="9" type="ORF">HNR44_000960</name>
</gene>
<reference evidence="9 10" key="1">
    <citation type="submission" date="2020-08" db="EMBL/GenBank/DDBJ databases">
        <title>Genomic Encyclopedia of Type Strains, Phase IV (KMG-IV): sequencing the most valuable type-strain genomes for metagenomic binning, comparative biology and taxonomic classification.</title>
        <authorList>
            <person name="Goeker M."/>
        </authorList>
    </citation>
    <scope>NUCLEOTIDE SEQUENCE [LARGE SCALE GENOMIC DNA]</scope>
    <source>
        <strain evidence="9 10">DSM 21769</strain>
    </source>
</reference>
<protein>
    <recommendedName>
        <fullName evidence="2">asparaginase</fullName>
        <ecNumber evidence="2">3.5.1.1</ecNumber>
    </recommendedName>
</protein>
<evidence type="ECO:0000256" key="3">
    <source>
        <dbReference type="ARBA" id="ARBA00022801"/>
    </source>
</evidence>
<dbReference type="InterPro" id="IPR036152">
    <property type="entry name" value="Asp/glu_Ase-like_sf"/>
</dbReference>
<dbReference type="InterPro" id="IPR040919">
    <property type="entry name" value="Asparaginase_C"/>
</dbReference>
<dbReference type="SMART" id="SM00870">
    <property type="entry name" value="Asparaginase"/>
    <property type="match status" value="1"/>
</dbReference>
<evidence type="ECO:0000259" key="7">
    <source>
        <dbReference type="Pfam" id="PF00710"/>
    </source>
</evidence>
<dbReference type="EC" id="3.5.1.1" evidence="2"/>
<dbReference type="PROSITE" id="PS51732">
    <property type="entry name" value="ASN_GLN_ASE_3"/>
    <property type="match status" value="1"/>
</dbReference>
<evidence type="ECO:0000256" key="1">
    <source>
        <dbReference type="ARBA" id="ARBA00010518"/>
    </source>
</evidence>
<dbReference type="InterPro" id="IPR027474">
    <property type="entry name" value="L-asparaginase_N"/>
</dbReference>
<dbReference type="Gene3D" id="3.40.50.40">
    <property type="match status" value="1"/>
</dbReference>
<dbReference type="SFLD" id="SFLDS00057">
    <property type="entry name" value="Glutaminase/Asparaginase"/>
    <property type="match status" value="1"/>
</dbReference>
<dbReference type="PROSITE" id="PS00144">
    <property type="entry name" value="ASN_GLN_ASE_1"/>
    <property type="match status" value="1"/>
</dbReference>
<dbReference type="CDD" id="cd08964">
    <property type="entry name" value="L-asparaginase_II"/>
    <property type="match status" value="1"/>
</dbReference>
<dbReference type="Pfam" id="PF00710">
    <property type="entry name" value="Asparaginase"/>
    <property type="match status" value="1"/>
</dbReference>
<dbReference type="PANTHER" id="PTHR11707">
    <property type="entry name" value="L-ASPARAGINASE"/>
    <property type="match status" value="1"/>
</dbReference>
<sequence length="323" mass="35823">MKKIALITTGGTIASRETKEGRLRAGERSGQELIEKCDVPFDLDLKVISLLNKPSVHIAYEDLWLLRSTIVDVLHHKDIAGVVVTSGTDTLEEVAYFLDLTIENKKPVVVTGSQRGPDQVGSDAFVNLRNAMIAAADERVTALGPVVIFNERIFSARYVRKAHASNVQGFNTLGYGYFGIIDNDRVNLYQRPLSRDIYEPKSEIAKVRHQVEIIKVHLGTSPFLLEHLLQLETIDAIVIEGLGRGQVPATFMPAIANAHIPIVITTSAEEGKVYPTYDYAGSTYDLLNHGVILGKDYSSRKAKIKLYVLLETGETNFQEAFQR</sequence>
<dbReference type="RefSeq" id="WP_184402942.1">
    <property type="nucleotide sequence ID" value="NZ_JACHHJ010000001.1"/>
</dbReference>
<feature type="domain" description="L-asparaginase N-terminal" evidence="7">
    <location>
        <begin position="3"/>
        <end position="192"/>
    </location>
</feature>
<dbReference type="PRINTS" id="PR00139">
    <property type="entry name" value="ASNGLNASE"/>
</dbReference>
<evidence type="ECO:0000256" key="5">
    <source>
        <dbReference type="PIRSR" id="PIRSR001220-2"/>
    </source>
</evidence>
<dbReference type="EMBL" id="JACHHJ010000001">
    <property type="protein sequence ID" value="MBB6449011.1"/>
    <property type="molecule type" value="Genomic_DNA"/>
</dbReference>